<evidence type="ECO:0000256" key="2">
    <source>
        <dbReference type="SAM" id="SignalP"/>
    </source>
</evidence>
<reference evidence="3 4" key="1">
    <citation type="submission" date="2017-02" db="EMBL/GenBank/DDBJ databases">
        <title>Genome sequence of the nitrite-oxidizing bacterium Nitrobacter vulgaris strain Ab1.</title>
        <authorList>
            <person name="Mellbye B.L."/>
            <person name="Davis E.W."/>
            <person name="Spieck E."/>
            <person name="Chang J.H."/>
            <person name="Bottomley P.J."/>
            <person name="Sayavedra-Soto L.A."/>
        </authorList>
    </citation>
    <scope>NUCLEOTIDE SEQUENCE [LARGE SCALE GENOMIC DNA]</scope>
    <source>
        <strain evidence="3 4">Ab1</strain>
    </source>
</reference>
<feature type="chain" id="PRO_5012844567" evidence="2">
    <location>
        <begin position="25"/>
        <end position="95"/>
    </location>
</feature>
<protein>
    <submittedName>
        <fullName evidence="3">Uncharacterized protein</fullName>
    </submittedName>
</protein>
<keyword evidence="2" id="KW-0732">Signal</keyword>
<dbReference type="RefSeq" id="WP_079446163.1">
    <property type="nucleotide sequence ID" value="NZ_JAVDPZ010000011.1"/>
</dbReference>
<accession>A0A1V4I0R0</accession>
<dbReference type="AlphaFoldDB" id="A0A1V4I0R0"/>
<dbReference type="EMBL" id="MWPQ01000025">
    <property type="protein sequence ID" value="OPH83705.1"/>
    <property type="molecule type" value="Genomic_DNA"/>
</dbReference>
<comment type="caution">
    <text evidence="3">The sequence shown here is derived from an EMBL/GenBank/DDBJ whole genome shotgun (WGS) entry which is preliminary data.</text>
</comment>
<proteinExistence type="predicted"/>
<evidence type="ECO:0000313" key="3">
    <source>
        <dbReference type="EMBL" id="OPH83705.1"/>
    </source>
</evidence>
<feature type="signal peptide" evidence="2">
    <location>
        <begin position="1"/>
        <end position="24"/>
    </location>
</feature>
<dbReference type="OrthoDB" id="8141588at2"/>
<sequence>MTLAVRILLVVAACLIGLSDTAQARHRHRPVYTLMPSAPIIVMPAPSPRLSIGGGNLPGVPNTTWPGTIGTGAVPSGLSGDSPTTPGFPGRVGRD</sequence>
<evidence type="ECO:0000313" key="4">
    <source>
        <dbReference type="Proteomes" id="UP000189940"/>
    </source>
</evidence>
<feature type="region of interest" description="Disordered" evidence="1">
    <location>
        <begin position="53"/>
        <end position="95"/>
    </location>
</feature>
<evidence type="ECO:0000256" key="1">
    <source>
        <dbReference type="SAM" id="MobiDB-lite"/>
    </source>
</evidence>
<name>A0A1V4I0R0_NITVU</name>
<dbReference type="Proteomes" id="UP000189940">
    <property type="component" value="Unassembled WGS sequence"/>
</dbReference>
<gene>
    <name evidence="3" type="ORF">B2M20_06065</name>
</gene>
<dbReference type="STRING" id="29421.B2M20_06065"/>
<keyword evidence="4" id="KW-1185">Reference proteome</keyword>
<organism evidence="3 4">
    <name type="scientific">Nitrobacter vulgaris</name>
    <dbReference type="NCBI Taxonomy" id="29421"/>
    <lineage>
        <taxon>Bacteria</taxon>
        <taxon>Pseudomonadati</taxon>
        <taxon>Pseudomonadota</taxon>
        <taxon>Alphaproteobacteria</taxon>
        <taxon>Hyphomicrobiales</taxon>
        <taxon>Nitrobacteraceae</taxon>
        <taxon>Nitrobacter</taxon>
    </lineage>
</organism>